<organism evidence="1 2">
    <name type="scientific">Portunus trituberculatus</name>
    <name type="common">Swimming crab</name>
    <name type="synonym">Neptunus trituberculatus</name>
    <dbReference type="NCBI Taxonomy" id="210409"/>
    <lineage>
        <taxon>Eukaryota</taxon>
        <taxon>Metazoa</taxon>
        <taxon>Ecdysozoa</taxon>
        <taxon>Arthropoda</taxon>
        <taxon>Crustacea</taxon>
        <taxon>Multicrustacea</taxon>
        <taxon>Malacostraca</taxon>
        <taxon>Eumalacostraca</taxon>
        <taxon>Eucarida</taxon>
        <taxon>Decapoda</taxon>
        <taxon>Pleocyemata</taxon>
        <taxon>Brachyura</taxon>
        <taxon>Eubrachyura</taxon>
        <taxon>Portunoidea</taxon>
        <taxon>Portunidae</taxon>
        <taxon>Portuninae</taxon>
        <taxon>Portunus</taxon>
    </lineage>
</organism>
<accession>A0A5B7IAE0</accession>
<evidence type="ECO:0000313" key="1">
    <source>
        <dbReference type="EMBL" id="MPC80712.1"/>
    </source>
</evidence>
<sequence length="80" mass="9289">MESCGCDEDVAMFIFSNTSASPPLFQKASVKFTPFFKVFLRFQRQTDKISTLFIVEILLRTRLITSVALENCRGEREERF</sequence>
<evidence type="ECO:0000313" key="2">
    <source>
        <dbReference type="Proteomes" id="UP000324222"/>
    </source>
</evidence>
<name>A0A5B7IAE0_PORTR</name>
<dbReference type="EMBL" id="VSRR010054807">
    <property type="protein sequence ID" value="MPC80712.1"/>
    <property type="molecule type" value="Genomic_DNA"/>
</dbReference>
<dbReference type="Proteomes" id="UP000324222">
    <property type="component" value="Unassembled WGS sequence"/>
</dbReference>
<dbReference type="AlphaFoldDB" id="A0A5B7IAE0"/>
<reference evidence="1 2" key="1">
    <citation type="submission" date="2019-05" db="EMBL/GenBank/DDBJ databases">
        <title>Another draft genome of Portunus trituberculatus and its Hox gene families provides insights of decapod evolution.</title>
        <authorList>
            <person name="Jeong J.-H."/>
            <person name="Song I."/>
            <person name="Kim S."/>
            <person name="Choi T."/>
            <person name="Kim D."/>
            <person name="Ryu S."/>
            <person name="Kim W."/>
        </authorList>
    </citation>
    <scope>NUCLEOTIDE SEQUENCE [LARGE SCALE GENOMIC DNA]</scope>
    <source>
        <tissue evidence="1">Muscle</tissue>
    </source>
</reference>
<comment type="caution">
    <text evidence="1">The sequence shown here is derived from an EMBL/GenBank/DDBJ whole genome shotgun (WGS) entry which is preliminary data.</text>
</comment>
<keyword evidence="2" id="KW-1185">Reference proteome</keyword>
<gene>
    <name evidence="1" type="ORF">E2C01_075299</name>
</gene>
<protein>
    <submittedName>
        <fullName evidence="1">Uncharacterized protein</fullName>
    </submittedName>
</protein>
<proteinExistence type="predicted"/>